<proteinExistence type="inferred from homology"/>
<dbReference type="InterPro" id="IPR007627">
    <property type="entry name" value="RNA_pol_sigma70_r2"/>
</dbReference>
<evidence type="ECO:0000259" key="6">
    <source>
        <dbReference type="Pfam" id="PF04542"/>
    </source>
</evidence>
<dbReference type="InterPro" id="IPR014284">
    <property type="entry name" value="RNA_pol_sigma-70_dom"/>
</dbReference>
<keyword evidence="2" id="KW-0805">Transcription regulation</keyword>
<dbReference type="Proteomes" id="UP001174908">
    <property type="component" value="Unassembled WGS sequence"/>
</dbReference>
<evidence type="ECO:0000259" key="7">
    <source>
        <dbReference type="Pfam" id="PF04545"/>
    </source>
</evidence>
<keyword evidence="4" id="KW-0238">DNA-binding</keyword>
<evidence type="ECO:0000313" key="9">
    <source>
        <dbReference type="Proteomes" id="UP001174908"/>
    </source>
</evidence>
<dbReference type="PANTHER" id="PTHR43133">
    <property type="entry name" value="RNA POLYMERASE ECF-TYPE SIGMA FACTO"/>
    <property type="match status" value="1"/>
</dbReference>
<accession>A0ABT7N9A3</accession>
<gene>
    <name evidence="8" type="ORF">QTH91_08415</name>
</gene>
<feature type="domain" description="RNA polymerase sigma-70 region 2" evidence="6">
    <location>
        <begin position="34"/>
        <end position="101"/>
    </location>
</feature>
<dbReference type="Gene3D" id="1.10.10.10">
    <property type="entry name" value="Winged helix-like DNA-binding domain superfamily/Winged helix DNA-binding domain"/>
    <property type="match status" value="1"/>
</dbReference>
<dbReference type="RefSeq" id="WP_286659531.1">
    <property type="nucleotide sequence ID" value="NZ_JASZYV010000001.1"/>
</dbReference>
<protein>
    <submittedName>
        <fullName evidence="8">Sigma-70 family RNA polymerase sigma factor</fullName>
    </submittedName>
</protein>
<evidence type="ECO:0000256" key="5">
    <source>
        <dbReference type="ARBA" id="ARBA00023163"/>
    </source>
</evidence>
<evidence type="ECO:0000256" key="2">
    <source>
        <dbReference type="ARBA" id="ARBA00023015"/>
    </source>
</evidence>
<reference evidence="8" key="1">
    <citation type="submission" date="2023-06" db="EMBL/GenBank/DDBJ databases">
        <authorList>
            <person name="Jiang Y."/>
            <person name="Liu Q."/>
        </authorList>
    </citation>
    <scope>NUCLEOTIDE SEQUENCE</scope>
    <source>
        <strain evidence="8">CGMCC 1.12089</strain>
    </source>
</reference>
<dbReference type="InterPro" id="IPR013325">
    <property type="entry name" value="RNA_pol_sigma_r2"/>
</dbReference>
<keyword evidence="5" id="KW-0804">Transcription</keyword>
<dbReference type="PANTHER" id="PTHR43133:SF62">
    <property type="entry name" value="RNA POLYMERASE SIGMA FACTOR SIGZ"/>
    <property type="match status" value="1"/>
</dbReference>
<dbReference type="SUPFAM" id="SSF88946">
    <property type="entry name" value="Sigma2 domain of RNA polymerase sigma factors"/>
    <property type="match status" value="1"/>
</dbReference>
<dbReference type="CDD" id="cd06171">
    <property type="entry name" value="Sigma70_r4"/>
    <property type="match status" value="1"/>
</dbReference>
<dbReference type="InterPro" id="IPR039425">
    <property type="entry name" value="RNA_pol_sigma-70-like"/>
</dbReference>
<comment type="caution">
    <text evidence="8">The sequence shown here is derived from an EMBL/GenBank/DDBJ whole genome shotgun (WGS) entry which is preliminary data.</text>
</comment>
<dbReference type="InterPro" id="IPR036388">
    <property type="entry name" value="WH-like_DNA-bd_sf"/>
</dbReference>
<sequence length="198" mass="22059">MSPDIPEHAPEPDLLNHLLVCVGSKSDRQAFAALFKHFAPRIKSYLMRSGSSESQAEEFAQEAMVNVWKKAAGFDPAEAAASTWIFAIARNLRIDHFRRLGNRMEQIASDPHEDALAGAEDPEPTPEEQLFGAQCERAVRSAMAALPPEQQLVLRLSFYEEHPHARIAAELGLPLGTVKSRVRLALNQLRRRLDGMQP</sequence>
<organism evidence="8 9">
    <name type="scientific">Variovorax dokdonensis</name>
    <dbReference type="NCBI Taxonomy" id="344883"/>
    <lineage>
        <taxon>Bacteria</taxon>
        <taxon>Pseudomonadati</taxon>
        <taxon>Pseudomonadota</taxon>
        <taxon>Betaproteobacteria</taxon>
        <taxon>Burkholderiales</taxon>
        <taxon>Comamonadaceae</taxon>
        <taxon>Variovorax</taxon>
    </lineage>
</organism>
<dbReference type="Pfam" id="PF04545">
    <property type="entry name" value="Sigma70_r4"/>
    <property type="match status" value="1"/>
</dbReference>
<evidence type="ECO:0000256" key="4">
    <source>
        <dbReference type="ARBA" id="ARBA00023125"/>
    </source>
</evidence>
<dbReference type="Pfam" id="PF04542">
    <property type="entry name" value="Sigma70_r2"/>
    <property type="match status" value="1"/>
</dbReference>
<feature type="domain" description="RNA polymerase sigma-70 region 4" evidence="7">
    <location>
        <begin position="142"/>
        <end position="190"/>
    </location>
</feature>
<keyword evidence="3" id="KW-0731">Sigma factor</keyword>
<dbReference type="InterPro" id="IPR013324">
    <property type="entry name" value="RNA_pol_sigma_r3/r4-like"/>
</dbReference>
<evidence type="ECO:0000313" key="8">
    <source>
        <dbReference type="EMBL" id="MDM0044499.1"/>
    </source>
</evidence>
<dbReference type="EMBL" id="JASZYV010000001">
    <property type="protein sequence ID" value="MDM0044499.1"/>
    <property type="molecule type" value="Genomic_DNA"/>
</dbReference>
<dbReference type="NCBIfam" id="TIGR02937">
    <property type="entry name" value="sigma70-ECF"/>
    <property type="match status" value="1"/>
</dbReference>
<dbReference type="InterPro" id="IPR007630">
    <property type="entry name" value="RNA_pol_sigma70_r4"/>
</dbReference>
<keyword evidence="9" id="KW-1185">Reference proteome</keyword>
<dbReference type="SUPFAM" id="SSF88659">
    <property type="entry name" value="Sigma3 and sigma4 domains of RNA polymerase sigma factors"/>
    <property type="match status" value="1"/>
</dbReference>
<evidence type="ECO:0000256" key="1">
    <source>
        <dbReference type="ARBA" id="ARBA00010641"/>
    </source>
</evidence>
<dbReference type="Gene3D" id="1.10.1740.10">
    <property type="match status" value="1"/>
</dbReference>
<comment type="similarity">
    <text evidence="1">Belongs to the sigma-70 factor family. ECF subfamily.</text>
</comment>
<name>A0ABT7N9A3_9BURK</name>
<evidence type="ECO:0000256" key="3">
    <source>
        <dbReference type="ARBA" id="ARBA00023082"/>
    </source>
</evidence>